<reference evidence="1 2" key="1">
    <citation type="submission" date="2023-01" db="EMBL/GenBank/DDBJ databases">
        <authorList>
            <person name="Whitehead M."/>
        </authorList>
    </citation>
    <scope>NUCLEOTIDE SEQUENCE [LARGE SCALE GENOMIC DNA]</scope>
</reference>
<dbReference type="EMBL" id="CARXXK010000005">
    <property type="protein sequence ID" value="CAI6369132.1"/>
    <property type="molecule type" value="Genomic_DNA"/>
</dbReference>
<gene>
    <name evidence="1" type="ORF">MEUPH1_LOCUS23408</name>
</gene>
<evidence type="ECO:0000313" key="2">
    <source>
        <dbReference type="Proteomes" id="UP001160148"/>
    </source>
</evidence>
<proteinExistence type="predicted"/>
<sequence length="86" mass="9999">MNFILHLSLPYSNRPVQEITEFEMGLCNAMRRVFPQWQQVGRSFHLNQLLALPHLPSNRFVLPNIQGFTISESLMMVRASSTFHLL</sequence>
<accession>A0AAV0XNX8</accession>
<dbReference type="AlphaFoldDB" id="A0AAV0XNX8"/>
<name>A0AAV0XNX8_9HEMI</name>
<evidence type="ECO:0000313" key="1">
    <source>
        <dbReference type="EMBL" id="CAI6369132.1"/>
    </source>
</evidence>
<organism evidence="1 2">
    <name type="scientific">Macrosiphum euphorbiae</name>
    <name type="common">potato aphid</name>
    <dbReference type="NCBI Taxonomy" id="13131"/>
    <lineage>
        <taxon>Eukaryota</taxon>
        <taxon>Metazoa</taxon>
        <taxon>Ecdysozoa</taxon>
        <taxon>Arthropoda</taxon>
        <taxon>Hexapoda</taxon>
        <taxon>Insecta</taxon>
        <taxon>Pterygota</taxon>
        <taxon>Neoptera</taxon>
        <taxon>Paraneoptera</taxon>
        <taxon>Hemiptera</taxon>
        <taxon>Sternorrhyncha</taxon>
        <taxon>Aphidomorpha</taxon>
        <taxon>Aphidoidea</taxon>
        <taxon>Aphididae</taxon>
        <taxon>Macrosiphini</taxon>
        <taxon>Macrosiphum</taxon>
    </lineage>
</organism>
<dbReference type="Proteomes" id="UP001160148">
    <property type="component" value="Unassembled WGS sequence"/>
</dbReference>
<keyword evidence="2" id="KW-1185">Reference proteome</keyword>
<protein>
    <submittedName>
        <fullName evidence="1">Uncharacterized protein</fullName>
    </submittedName>
</protein>
<comment type="caution">
    <text evidence="1">The sequence shown here is derived from an EMBL/GenBank/DDBJ whole genome shotgun (WGS) entry which is preliminary data.</text>
</comment>